<evidence type="ECO:0000256" key="1">
    <source>
        <dbReference type="ARBA" id="ARBA00022722"/>
    </source>
</evidence>
<dbReference type="Pfam" id="PF12705">
    <property type="entry name" value="PDDEXK_1"/>
    <property type="match status" value="1"/>
</dbReference>
<feature type="domain" description="PD-(D/E)XK endonuclease-like" evidence="10">
    <location>
        <begin position="629"/>
        <end position="877"/>
    </location>
</feature>
<organism evidence="11 12">
    <name type="scientific">Gallionella capsiferriformans (strain ES-2)</name>
    <name type="common">Gallionella ferruginea capsiferriformans (strain ES-2)</name>
    <dbReference type="NCBI Taxonomy" id="395494"/>
    <lineage>
        <taxon>Bacteria</taxon>
        <taxon>Pseudomonadati</taxon>
        <taxon>Pseudomonadota</taxon>
        <taxon>Betaproteobacteria</taxon>
        <taxon>Nitrosomonadales</taxon>
        <taxon>Gallionellaceae</taxon>
        <taxon>Gallionella</taxon>
    </lineage>
</organism>
<accession>D9SK31</accession>
<dbReference type="AlphaFoldDB" id="D9SK31"/>
<keyword evidence="1" id="KW-0540">Nuclease</keyword>
<dbReference type="SUPFAM" id="SSF52540">
    <property type="entry name" value="P-loop containing nucleoside triphosphate hydrolases"/>
    <property type="match status" value="1"/>
</dbReference>
<evidence type="ECO:0000256" key="7">
    <source>
        <dbReference type="ARBA" id="ARBA00022840"/>
    </source>
</evidence>
<evidence type="ECO:0000256" key="9">
    <source>
        <dbReference type="ARBA" id="ARBA00023204"/>
    </source>
</evidence>
<dbReference type="InterPro" id="IPR011604">
    <property type="entry name" value="PDDEXK-like_dom_sf"/>
</dbReference>
<evidence type="ECO:0000313" key="11">
    <source>
        <dbReference type="EMBL" id="ADL56443.1"/>
    </source>
</evidence>
<keyword evidence="4" id="KW-0378">Hydrolase</keyword>
<dbReference type="eggNOG" id="COG2887">
    <property type="taxonomic scope" value="Bacteria"/>
</dbReference>
<dbReference type="Gene3D" id="3.90.320.10">
    <property type="match status" value="1"/>
</dbReference>
<evidence type="ECO:0000256" key="5">
    <source>
        <dbReference type="ARBA" id="ARBA00022806"/>
    </source>
</evidence>
<keyword evidence="3" id="KW-0227">DNA damage</keyword>
<dbReference type="GO" id="GO:0004386">
    <property type="term" value="F:helicase activity"/>
    <property type="evidence" value="ECO:0007669"/>
    <property type="project" value="UniProtKB-KW"/>
</dbReference>
<dbReference type="GO" id="GO:0006310">
    <property type="term" value="P:DNA recombination"/>
    <property type="evidence" value="ECO:0007669"/>
    <property type="project" value="TreeGrafter"/>
</dbReference>
<protein>
    <recommendedName>
        <fullName evidence="10">PD-(D/E)XK endonuclease-like domain-containing protein</fullName>
    </recommendedName>
</protein>
<dbReference type="STRING" id="395494.Galf_2444"/>
<evidence type="ECO:0000256" key="8">
    <source>
        <dbReference type="ARBA" id="ARBA00023125"/>
    </source>
</evidence>
<dbReference type="PANTHER" id="PTHR30591">
    <property type="entry name" value="RECBCD ENZYME SUBUNIT RECC"/>
    <property type="match status" value="1"/>
</dbReference>
<evidence type="ECO:0000259" key="10">
    <source>
        <dbReference type="Pfam" id="PF12705"/>
    </source>
</evidence>
<evidence type="ECO:0000256" key="2">
    <source>
        <dbReference type="ARBA" id="ARBA00022741"/>
    </source>
</evidence>
<dbReference type="HOGENOM" id="CLU_012191_0_0_4"/>
<evidence type="ECO:0000256" key="3">
    <source>
        <dbReference type="ARBA" id="ARBA00022763"/>
    </source>
</evidence>
<dbReference type="EMBL" id="CP002159">
    <property type="protein sequence ID" value="ADL56443.1"/>
    <property type="molecule type" value="Genomic_DNA"/>
</dbReference>
<dbReference type="KEGG" id="gca:Galf_2444"/>
<proteinExistence type="predicted"/>
<evidence type="ECO:0000256" key="6">
    <source>
        <dbReference type="ARBA" id="ARBA00022839"/>
    </source>
</evidence>
<dbReference type="GO" id="GO:0005524">
    <property type="term" value="F:ATP binding"/>
    <property type="evidence" value="ECO:0007669"/>
    <property type="project" value="UniProtKB-KW"/>
</dbReference>
<dbReference type="eggNOG" id="COG3893">
    <property type="taxonomic scope" value="Bacteria"/>
</dbReference>
<name>D9SK31_GALCS</name>
<dbReference type="SUPFAM" id="SSF52980">
    <property type="entry name" value="Restriction endonuclease-like"/>
    <property type="match status" value="1"/>
</dbReference>
<dbReference type="Proteomes" id="UP000001235">
    <property type="component" value="Chromosome"/>
</dbReference>
<gene>
    <name evidence="11" type="ordered locus">Galf_2444</name>
</gene>
<sequence>MVLLPNYHAAGPLAQALSAAAGLPALLLPQMTTLADWAQSIPLAVSVQSDTQRLLTLYQALRDRNWFPDADLWSLSRELLTLMDELTRHHVSLPESTEAFSRQLVAAYQAQSGVAMQFEARVVHELWYAMAAHDELDVTAAYQQRLAILAQQVTMPLFVLQTCDLDAPEMRFLAACRERVRVTVFDLRELLGMDAGCALLSAALQQELHGEDLRSAAQSRVAGVALTDRIGLFGAHGMEQEAQAADVQVRRWLLEGKTAIAVVVQDRMVARRLRALLERARVMVQDETGWTFATLSVSTVLMRWLEAVQGDFYYQDVLDLLKSPFLFAENQVLRKQAAYQFEQLVRRHGVVLHLNEHIAAAEREAPELVPALVRLRQAARLLTARHASLSGWLSALHQSLDLLGVIHGWRQDAAGQQLMQLLALWQEELQADTTSCSFSEWRRWLSQQLDLNTYRDLSVDSPVLFTHLAATRWRCFDAVLLLGCDAGHLPAPVNAGLWFNDAVRTTLGLPLSCVQQDQVRDDLLSLLAMNGTVLATWQANCNGEPNLLSPYFEMLRAMHLLAFGHDLMNVELGGLLPLAQVRIQDSDRKGLPRTTKVLHTKFLREGCRIQDPAKMPRPVVPPELIPQKISPSGYNSLVACPYQYFARHVLHLNELDDVREDLDKRDYGTWVHEVLQRFHAEIPQLGSRDKGEAERVLRRISDEVFANALAHDYLAQAWLLRWQGLIPAYLHWQLEIEADGWRYHAAEVPFEVAVSGNLLLRGRLDRVDVSVENADAFAVIDYKTQSIQGLKNKLKSPGEDVQLACYAHVQAAKTAAFVSLDDDTVQAVSPDEEIDELAQLTLARLGEIFAQIREGAGMPAHGTEKICAYCEMKGLCRLGEWEESQDRGLRIAALGVGGELNG</sequence>
<keyword evidence="7" id="KW-0067">ATP-binding</keyword>
<dbReference type="InterPro" id="IPR038726">
    <property type="entry name" value="PDDEXK_AddAB-type"/>
</dbReference>
<keyword evidence="5" id="KW-0347">Helicase</keyword>
<dbReference type="GO" id="GO:0003677">
    <property type="term" value="F:DNA binding"/>
    <property type="evidence" value="ECO:0007669"/>
    <property type="project" value="UniProtKB-KW"/>
</dbReference>
<keyword evidence="6" id="KW-0269">Exonuclease</keyword>
<keyword evidence="8" id="KW-0238">DNA-binding</keyword>
<keyword evidence="9" id="KW-0234">DNA repair</keyword>
<evidence type="ECO:0000313" key="12">
    <source>
        <dbReference type="Proteomes" id="UP000001235"/>
    </source>
</evidence>
<dbReference type="GO" id="GO:0006281">
    <property type="term" value="P:DNA repair"/>
    <property type="evidence" value="ECO:0007669"/>
    <property type="project" value="UniProtKB-KW"/>
</dbReference>
<dbReference type="PANTHER" id="PTHR30591:SF1">
    <property type="entry name" value="RECBCD ENZYME SUBUNIT RECC"/>
    <property type="match status" value="1"/>
</dbReference>
<reference evidence="11 12" key="1">
    <citation type="submission" date="2010-08" db="EMBL/GenBank/DDBJ databases">
        <title>Complete sequence of Gallionella capsiferriformans ES-2.</title>
        <authorList>
            <consortium name="US DOE Joint Genome Institute"/>
            <person name="Lucas S."/>
            <person name="Copeland A."/>
            <person name="Lapidus A."/>
            <person name="Cheng J.-F."/>
            <person name="Bruce D."/>
            <person name="Goodwin L."/>
            <person name="Pitluck S."/>
            <person name="Chertkov O."/>
            <person name="Davenport K.W."/>
            <person name="Detter J.C."/>
            <person name="Han C."/>
            <person name="Tapia R."/>
            <person name="Land M."/>
            <person name="Hauser L."/>
            <person name="Chang Y.-J."/>
            <person name="Jeffries C."/>
            <person name="Kyrpides N."/>
            <person name="Ivanova N."/>
            <person name="Mikhailova N."/>
            <person name="Shelobolina E.S."/>
            <person name="Picardal F."/>
            <person name="Roden E."/>
            <person name="Emerson D."/>
            <person name="Woyke T."/>
        </authorList>
    </citation>
    <scope>NUCLEOTIDE SEQUENCE [LARGE SCALE GENOMIC DNA]</scope>
    <source>
        <strain evidence="11 12">ES-2</strain>
    </source>
</reference>
<dbReference type="GO" id="GO:0004527">
    <property type="term" value="F:exonuclease activity"/>
    <property type="evidence" value="ECO:0007669"/>
    <property type="project" value="UniProtKB-KW"/>
</dbReference>
<keyword evidence="12" id="KW-1185">Reference proteome</keyword>
<dbReference type="InterPro" id="IPR027417">
    <property type="entry name" value="P-loop_NTPase"/>
</dbReference>
<evidence type="ECO:0000256" key="4">
    <source>
        <dbReference type="ARBA" id="ARBA00022801"/>
    </source>
</evidence>
<dbReference type="InterPro" id="IPR011335">
    <property type="entry name" value="Restrct_endonuc-II-like"/>
</dbReference>
<keyword evidence="2" id="KW-0547">Nucleotide-binding</keyword>